<protein>
    <submittedName>
        <fullName evidence="4">Arylsulfatase</fullName>
        <ecNumber evidence="4">3.1.6.1</ecNumber>
    </submittedName>
</protein>
<dbReference type="SUPFAM" id="SSF53649">
    <property type="entry name" value="Alkaline phosphatase-like"/>
    <property type="match status" value="1"/>
</dbReference>
<dbReference type="Proteomes" id="UP000188273">
    <property type="component" value="Chromosome"/>
</dbReference>
<evidence type="ECO:0000256" key="1">
    <source>
        <dbReference type="ARBA" id="ARBA00008779"/>
    </source>
</evidence>
<dbReference type="KEGG" id="pbu:L21SP3_00321"/>
<sequence length="511" mass="56420">MKYSRRNFLKAAGVMSAGLAFGENVLADEKKKPNVVIIYTDDLGYGDVSCYGATEIETPNIDRLAKEGLRFTNTHTASATCTPSRYALLTGEYPWRREDTGIAAGDANMIIEAGRHTWPESMRRAGYKTAVVGKWHLGLGDSKIDWNKKIAPGPLEIGFDYSFIIPATGDRVPCVYVENHEVANLDEDDPLYVSFKKPFKGLPTGKKNPELLNMKHSHGHNNAIINGVGRIGYMKGGASAVWNDRTMAAKLVDKACDFMYENKNNPFFLYFCTHDVHVPRLPNEEFRGKSGMGPRGDAILQLDWTVGMLLEELEEMGLKDDTVVMFSSDNGPVLDDGYQDKAVEKLGDHEPWGPYRGAKYSRYQAGTLVPFILRWPGEVPAGKTSDALISQTDLFASFAAMNNQKMPKTAPDSKNVLPALLGKTENARKYLAIDAIGGLAVVGGRWKFMPANDEPKTAWQTGIDTGARRKPQLYDLKNDMAEKNNLADKMPGVVEDLSQKLEEILNGAAPE</sequence>
<feature type="domain" description="Sulfatase N-terminal" evidence="3">
    <location>
        <begin position="33"/>
        <end position="399"/>
    </location>
</feature>
<dbReference type="GO" id="GO:0004065">
    <property type="term" value="F:arylsulfatase activity"/>
    <property type="evidence" value="ECO:0007669"/>
    <property type="project" value="UniProtKB-EC"/>
</dbReference>
<reference evidence="5" key="1">
    <citation type="submission" date="2017-02" db="EMBL/GenBank/DDBJ databases">
        <title>Comparative genomics and description of representatives of a novel lineage of planctomycetes thriving in anoxic sediments.</title>
        <authorList>
            <person name="Spring S."/>
            <person name="Bunk B."/>
            <person name="Sproer C."/>
            <person name="Klenk H.-P."/>
        </authorList>
    </citation>
    <scope>NUCLEOTIDE SEQUENCE [LARGE SCALE GENOMIC DNA]</scope>
    <source>
        <strain evidence="5">L21-RPul-D3</strain>
    </source>
</reference>
<dbReference type="PROSITE" id="PS00149">
    <property type="entry name" value="SULFATASE_2"/>
    <property type="match status" value="1"/>
</dbReference>
<dbReference type="AlphaFoldDB" id="A0A1Q2HM20"/>
<dbReference type="EC" id="3.1.6.1" evidence="4"/>
<dbReference type="OrthoDB" id="9783154at2"/>
<proteinExistence type="inferred from homology"/>
<dbReference type="InterPro" id="IPR052701">
    <property type="entry name" value="GAG_Ulvan_Degrading_Sulfatases"/>
</dbReference>
<dbReference type="PANTHER" id="PTHR43751">
    <property type="entry name" value="SULFATASE"/>
    <property type="match status" value="1"/>
</dbReference>
<dbReference type="PROSITE" id="PS00523">
    <property type="entry name" value="SULFATASE_1"/>
    <property type="match status" value="1"/>
</dbReference>
<comment type="similarity">
    <text evidence="1">Belongs to the sulfatase family.</text>
</comment>
<dbReference type="Gene3D" id="3.30.1120.10">
    <property type="match status" value="1"/>
</dbReference>
<accession>A0A1Q2HM20</accession>
<dbReference type="RefSeq" id="WP_077538925.1">
    <property type="nucleotide sequence ID" value="NZ_CP019633.1"/>
</dbReference>
<dbReference type="InterPro" id="IPR024607">
    <property type="entry name" value="Sulfatase_CS"/>
</dbReference>
<organism evidence="4 5">
    <name type="scientific">Sedimentisphaera cyanobacteriorum</name>
    <dbReference type="NCBI Taxonomy" id="1940790"/>
    <lineage>
        <taxon>Bacteria</taxon>
        <taxon>Pseudomonadati</taxon>
        <taxon>Planctomycetota</taxon>
        <taxon>Phycisphaerae</taxon>
        <taxon>Sedimentisphaerales</taxon>
        <taxon>Sedimentisphaeraceae</taxon>
        <taxon>Sedimentisphaera</taxon>
    </lineage>
</organism>
<dbReference type="Pfam" id="PF10518">
    <property type="entry name" value="TAT_signal"/>
    <property type="match status" value="1"/>
</dbReference>
<dbReference type="InterPro" id="IPR006311">
    <property type="entry name" value="TAT_signal"/>
</dbReference>
<evidence type="ECO:0000313" key="4">
    <source>
        <dbReference type="EMBL" id="AQQ08537.1"/>
    </source>
</evidence>
<gene>
    <name evidence="4" type="primary">atsA_8</name>
    <name evidence="4" type="ORF">L21SP3_00321</name>
</gene>
<dbReference type="STRING" id="1940790.L21SP3_00321"/>
<keyword evidence="2 4" id="KW-0378">Hydrolase</keyword>
<dbReference type="CDD" id="cd16143">
    <property type="entry name" value="ARS_like"/>
    <property type="match status" value="1"/>
</dbReference>
<name>A0A1Q2HM20_9BACT</name>
<dbReference type="InterPro" id="IPR017850">
    <property type="entry name" value="Alkaline_phosphatase_core_sf"/>
</dbReference>
<dbReference type="InterPro" id="IPR019546">
    <property type="entry name" value="TAT_signal_bac_arc"/>
</dbReference>
<dbReference type="PANTHER" id="PTHR43751:SF6">
    <property type="entry name" value="N-ACETYLGALACTOSAMINE-6-O-SULFATASE"/>
    <property type="match status" value="1"/>
</dbReference>
<evidence type="ECO:0000259" key="3">
    <source>
        <dbReference type="Pfam" id="PF00884"/>
    </source>
</evidence>
<keyword evidence="5" id="KW-1185">Reference proteome</keyword>
<dbReference type="InterPro" id="IPR000917">
    <property type="entry name" value="Sulfatase_N"/>
</dbReference>
<dbReference type="NCBIfam" id="TIGR01409">
    <property type="entry name" value="TAT_signal_seq"/>
    <property type="match status" value="1"/>
</dbReference>
<dbReference type="Pfam" id="PF00884">
    <property type="entry name" value="Sulfatase"/>
    <property type="match status" value="1"/>
</dbReference>
<evidence type="ECO:0000313" key="5">
    <source>
        <dbReference type="Proteomes" id="UP000188273"/>
    </source>
</evidence>
<dbReference type="Gene3D" id="3.40.720.10">
    <property type="entry name" value="Alkaline Phosphatase, subunit A"/>
    <property type="match status" value="1"/>
</dbReference>
<dbReference type="EMBL" id="CP019633">
    <property type="protein sequence ID" value="AQQ08537.1"/>
    <property type="molecule type" value="Genomic_DNA"/>
</dbReference>
<dbReference type="PROSITE" id="PS51318">
    <property type="entry name" value="TAT"/>
    <property type="match status" value="1"/>
</dbReference>
<evidence type="ECO:0000256" key="2">
    <source>
        <dbReference type="ARBA" id="ARBA00022801"/>
    </source>
</evidence>